<dbReference type="HOGENOM" id="CLU_556337_0_0_9"/>
<feature type="transmembrane region" description="Helical" evidence="1">
    <location>
        <begin position="12"/>
        <end position="30"/>
    </location>
</feature>
<dbReference type="Pfam" id="PF04892">
    <property type="entry name" value="VanZ"/>
    <property type="match status" value="1"/>
</dbReference>
<dbReference type="InterPro" id="IPR006976">
    <property type="entry name" value="VanZ-like"/>
</dbReference>
<organism evidence="4 5">
    <name type="scientific">Coprococcus comes ATCC 27758</name>
    <dbReference type="NCBI Taxonomy" id="470146"/>
    <lineage>
        <taxon>Bacteria</taxon>
        <taxon>Bacillati</taxon>
        <taxon>Bacillota</taxon>
        <taxon>Clostridia</taxon>
        <taxon>Lachnospirales</taxon>
        <taxon>Lachnospiraceae</taxon>
        <taxon>Coprococcus</taxon>
    </lineage>
</organism>
<reference evidence="4 5" key="1">
    <citation type="submission" date="2009-02" db="EMBL/GenBank/DDBJ databases">
        <authorList>
            <person name="Fulton L."/>
            <person name="Clifton S."/>
            <person name="Fulton B."/>
            <person name="Xu J."/>
            <person name="Minx P."/>
            <person name="Pepin K.H."/>
            <person name="Johnson M."/>
            <person name="Bhonagiri V."/>
            <person name="Nash W.E."/>
            <person name="Mardis E.R."/>
            <person name="Wilson R.K."/>
        </authorList>
    </citation>
    <scope>NUCLEOTIDE SEQUENCE [LARGE SCALE GENOMIC DNA]</scope>
    <source>
        <strain evidence="4 5">ATCC 27758</strain>
    </source>
</reference>
<dbReference type="EMBL" id="ABVR01000037">
    <property type="protein sequence ID" value="EEG90682.1"/>
    <property type="molecule type" value="Genomic_DNA"/>
</dbReference>
<protein>
    <submittedName>
        <fullName evidence="4">VanZ-like protein</fullName>
    </submittedName>
</protein>
<sequence length="490" mass="54919">MQVVADDVFYSIYQYLGFGLIFAVICMIALPEVEHKGLKKCLIHQWHMLRTDKITRYKFAFFTILFMVLSRTLICRSIWQCPWENIIGEWGVFTSDGTLNTEGMLNVLLFVPLAYFGVLGFFQQDGLDKEILFNIVKTSFGFSCLIEICQLFLRVGTFQLSDIFQNTLGGFIGVAVWAMQQKIMKRGRKNMNTTLLIMAAGIGSRFGTGIKQLEPVDASNHIIMDYSIHDAIEAGFNHVVFIIRKDIEKEFKEVIGGRIASICSSHNVTVDYAFQDINDIPGTLPEGRTKPWGTGQAVLAAKDVIKTPFIVINADDYYGKEGFKAVHEYLVNGGKSCMAGFVLKNTLSDNGGVTRGICKMDEQNNLTEVVETKNIVKTATGAEADGVVVDVNSLVSMNMWGLTSDFLDVLEEGFQEFFEKEVPSNPLKAEYLIPIFIGELLEQGKMSVKVLKTNDTWYGMTYHEDVAAVKDSFKKMLENGVYKADLFSDL</sequence>
<dbReference type="Gene3D" id="3.90.550.10">
    <property type="entry name" value="Spore Coat Polysaccharide Biosynthesis Protein SpsA, Chain A"/>
    <property type="match status" value="1"/>
</dbReference>
<evidence type="ECO:0000259" key="2">
    <source>
        <dbReference type="Pfam" id="PF00483"/>
    </source>
</evidence>
<reference evidence="4 5" key="2">
    <citation type="submission" date="2009-03" db="EMBL/GenBank/DDBJ databases">
        <title>Draft genome sequence of Coprococcus comes (ATCC 27758).</title>
        <authorList>
            <person name="Sudarsanam P."/>
            <person name="Ley R."/>
            <person name="Guruge J."/>
            <person name="Turnbaugh P.J."/>
            <person name="Mahowald M."/>
            <person name="Liep D."/>
            <person name="Gordon J."/>
        </authorList>
    </citation>
    <scope>NUCLEOTIDE SEQUENCE [LARGE SCALE GENOMIC DNA]</scope>
    <source>
        <strain evidence="4 5">ATCC 27758</strain>
    </source>
</reference>
<dbReference type="SUPFAM" id="SSF53448">
    <property type="entry name" value="Nucleotide-diphospho-sugar transferases"/>
    <property type="match status" value="1"/>
</dbReference>
<evidence type="ECO:0000313" key="5">
    <source>
        <dbReference type="Proteomes" id="UP000003793"/>
    </source>
</evidence>
<dbReference type="InterPro" id="IPR005835">
    <property type="entry name" value="NTP_transferase_dom"/>
</dbReference>
<dbReference type="AlphaFoldDB" id="C0B6Y9"/>
<dbReference type="Pfam" id="PF00483">
    <property type="entry name" value="NTP_transferase"/>
    <property type="match status" value="1"/>
</dbReference>
<dbReference type="InterPro" id="IPR029044">
    <property type="entry name" value="Nucleotide-diphossugar_trans"/>
</dbReference>
<feature type="transmembrane region" description="Helical" evidence="1">
    <location>
        <begin position="131"/>
        <end position="153"/>
    </location>
</feature>
<feature type="transmembrane region" description="Helical" evidence="1">
    <location>
        <begin position="159"/>
        <end position="179"/>
    </location>
</feature>
<feature type="domain" description="Nucleotidyl transferase" evidence="2">
    <location>
        <begin position="196"/>
        <end position="346"/>
    </location>
</feature>
<gene>
    <name evidence="4" type="ORF">COPCOM_00910</name>
</gene>
<dbReference type="Proteomes" id="UP000003793">
    <property type="component" value="Unassembled WGS sequence"/>
</dbReference>
<comment type="caution">
    <text evidence="4">The sequence shown here is derived from an EMBL/GenBank/DDBJ whole genome shotgun (WGS) entry which is preliminary data.</text>
</comment>
<feature type="domain" description="VanZ-like" evidence="3">
    <location>
        <begin position="86"/>
        <end position="178"/>
    </location>
</feature>
<evidence type="ECO:0000256" key="1">
    <source>
        <dbReference type="SAM" id="Phobius"/>
    </source>
</evidence>
<keyword evidence="1" id="KW-0812">Transmembrane</keyword>
<evidence type="ECO:0000313" key="4">
    <source>
        <dbReference type="EMBL" id="EEG90682.1"/>
    </source>
</evidence>
<name>C0B6Y9_9FIRM</name>
<evidence type="ECO:0000259" key="3">
    <source>
        <dbReference type="Pfam" id="PF04892"/>
    </source>
</evidence>
<proteinExistence type="predicted"/>
<keyword evidence="1" id="KW-0472">Membrane</keyword>
<feature type="transmembrane region" description="Helical" evidence="1">
    <location>
        <begin position="103"/>
        <end position="122"/>
    </location>
</feature>
<accession>C0B6Y9</accession>
<keyword evidence="1" id="KW-1133">Transmembrane helix</keyword>
<feature type="transmembrane region" description="Helical" evidence="1">
    <location>
        <begin position="59"/>
        <end position="79"/>
    </location>
</feature>